<dbReference type="InParanoid" id="G4ZC47"/>
<feature type="non-terminal residue" evidence="2">
    <location>
        <position position="101"/>
    </location>
</feature>
<organism evidence="2 3">
    <name type="scientific">Phytophthora sojae (strain P6497)</name>
    <name type="common">Soybean stem and root rot agent</name>
    <name type="synonym">Phytophthora megasperma f. sp. glycines</name>
    <dbReference type="NCBI Taxonomy" id="1094619"/>
    <lineage>
        <taxon>Eukaryota</taxon>
        <taxon>Sar</taxon>
        <taxon>Stramenopiles</taxon>
        <taxon>Oomycota</taxon>
        <taxon>Peronosporomycetes</taxon>
        <taxon>Peronosporales</taxon>
        <taxon>Peronosporaceae</taxon>
        <taxon>Phytophthora</taxon>
    </lineage>
</organism>
<dbReference type="AlphaFoldDB" id="G4ZC47"/>
<sequence length="101" mass="11220">EDADDFASYEQSRLMLSETQYEPLTPPPEIEEALRRAKAGQLGDYYEPPSPAASAPTHPVTRHDLSKHVNLSPSVRNPTKPHPPAAPTKIRARYVDTFNSP</sequence>
<dbReference type="SMR" id="G4ZC47"/>
<reference evidence="2 3" key="1">
    <citation type="journal article" date="2006" name="Science">
        <title>Phytophthora genome sequences uncover evolutionary origins and mechanisms of pathogenesis.</title>
        <authorList>
            <person name="Tyler B.M."/>
            <person name="Tripathy S."/>
            <person name="Zhang X."/>
            <person name="Dehal P."/>
            <person name="Jiang R.H."/>
            <person name="Aerts A."/>
            <person name="Arredondo F.D."/>
            <person name="Baxter L."/>
            <person name="Bensasson D."/>
            <person name="Beynon J.L."/>
            <person name="Chapman J."/>
            <person name="Damasceno C.M."/>
            <person name="Dorrance A.E."/>
            <person name="Dou D."/>
            <person name="Dickerman A.W."/>
            <person name="Dubchak I.L."/>
            <person name="Garbelotto M."/>
            <person name="Gijzen M."/>
            <person name="Gordon S.G."/>
            <person name="Govers F."/>
            <person name="Grunwald N.J."/>
            <person name="Huang W."/>
            <person name="Ivors K.L."/>
            <person name="Jones R.W."/>
            <person name="Kamoun S."/>
            <person name="Krampis K."/>
            <person name="Lamour K.H."/>
            <person name="Lee M.K."/>
            <person name="McDonald W.H."/>
            <person name="Medina M."/>
            <person name="Meijer H.J."/>
            <person name="Nordberg E.K."/>
            <person name="Maclean D.J."/>
            <person name="Ospina-Giraldo M.D."/>
            <person name="Morris P.F."/>
            <person name="Phuntumart V."/>
            <person name="Putnam N.H."/>
            <person name="Rash S."/>
            <person name="Rose J.K."/>
            <person name="Sakihama Y."/>
            <person name="Salamov A.A."/>
            <person name="Savidor A."/>
            <person name="Scheuring C.F."/>
            <person name="Smith B.M."/>
            <person name="Sobral B.W."/>
            <person name="Terry A."/>
            <person name="Torto-Alalibo T.A."/>
            <person name="Win J."/>
            <person name="Xu Z."/>
            <person name="Zhang H."/>
            <person name="Grigoriev I.V."/>
            <person name="Rokhsar D.S."/>
            <person name="Boore J.L."/>
        </authorList>
    </citation>
    <scope>NUCLEOTIDE SEQUENCE [LARGE SCALE GENOMIC DNA]</scope>
    <source>
        <strain evidence="2 3">P6497</strain>
    </source>
</reference>
<dbReference type="KEGG" id="psoj:PHYSODRAFT_459889"/>
<keyword evidence="3" id="KW-1185">Reference proteome</keyword>
<dbReference type="Proteomes" id="UP000002640">
    <property type="component" value="Unassembled WGS sequence"/>
</dbReference>
<dbReference type="OMA" id="SVYETHS"/>
<dbReference type="GeneID" id="20653205"/>
<evidence type="ECO:0000313" key="2">
    <source>
        <dbReference type="EMBL" id="EGZ21328.1"/>
    </source>
</evidence>
<dbReference type="EMBL" id="JH159153">
    <property type="protein sequence ID" value="EGZ21328.1"/>
    <property type="molecule type" value="Genomic_DNA"/>
</dbReference>
<name>G4ZC47_PHYSP</name>
<proteinExistence type="predicted"/>
<feature type="non-terminal residue" evidence="2">
    <location>
        <position position="1"/>
    </location>
</feature>
<protein>
    <submittedName>
        <fullName evidence="2">Uncharacterized protein</fullName>
    </submittedName>
</protein>
<dbReference type="RefSeq" id="XP_009524045.1">
    <property type="nucleotide sequence ID" value="XM_009525750.1"/>
</dbReference>
<accession>G4ZC47</accession>
<feature type="region of interest" description="Disordered" evidence="1">
    <location>
        <begin position="37"/>
        <end position="101"/>
    </location>
</feature>
<evidence type="ECO:0000313" key="3">
    <source>
        <dbReference type="Proteomes" id="UP000002640"/>
    </source>
</evidence>
<evidence type="ECO:0000256" key="1">
    <source>
        <dbReference type="SAM" id="MobiDB-lite"/>
    </source>
</evidence>
<gene>
    <name evidence="2" type="ORF">PHYSODRAFT_459889</name>
</gene>